<reference evidence="2 3" key="1">
    <citation type="journal article" date="2019" name="Commun. Biol.">
        <title>The bagworm genome reveals a unique fibroin gene that provides high tensile strength.</title>
        <authorList>
            <person name="Kono N."/>
            <person name="Nakamura H."/>
            <person name="Ohtoshi R."/>
            <person name="Tomita M."/>
            <person name="Numata K."/>
            <person name="Arakawa K."/>
        </authorList>
    </citation>
    <scope>NUCLEOTIDE SEQUENCE [LARGE SCALE GENOMIC DNA]</scope>
</reference>
<dbReference type="GO" id="GO:0046592">
    <property type="term" value="F:polyamine oxidase activity"/>
    <property type="evidence" value="ECO:0007669"/>
    <property type="project" value="TreeGrafter"/>
</dbReference>
<dbReference type="STRING" id="151549.A0A4C1TC09"/>
<gene>
    <name evidence="2" type="ORF">EVAR_73269_1</name>
</gene>
<dbReference type="AlphaFoldDB" id="A0A4C1TC09"/>
<dbReference type="InterPro" id="IPR002937">
    <property type="entry name" value="Amino_oxidase"/>
</dbReference>
<sequence length="412" mass="46307">MQSRQHNICSFGYTTPHAAPPRTLFNFSQKVMDVIVIGCGASGVAALRRLHEAGVKALGLEAADRIGGRINSVPFGDGTVDLGAAWCQGEKDNIVYDMVKDMDVLGRSEPDHRWYVASDGSLIPNEKAGLVENTLFAAVDSADRNTTASLSGYVRQVANTIDVLNEEPSLKNSFVEWFERYNHVNGQKDIKTGKSLRGLEEFTPWAFMMNWKGKGYKTILDILLKRYPHPSEEIPVEILLKKEVESIKWKSAQSDVSTPLVHVNCRDGSLYAARSVIVTLSIGVLKERHQQLFNPPLPVEKVNAIQNLHMCVLGKIYIEFEEPWWPKSPANFTLLWRPEDKEKFTKEEIWITEVFNLNTVDYQPKVLLAWTYGEGAEQMEQLSLEEVKAGMAKLLDTVLGKQFNITPIKSIV</sequence>
<dbReference type="SUPFAM" id="SSF54373">
    <property type="entry name" value="FAD-linked reductases, C-terminal domain"/>
    <property type="match status" value="1"/>
</dbReference>
<dbReference type="SUPFAM" id="SSF51905">
    <property type="entry name" value="FAD/NAD(P)-binding domain"/>
    <property type="match status" value="1"/>
</dbReference>
<dbReference type="Proteomes" id="UP000299102">
    <property type="component" value="Unassembled WGS sequence"/>
</dbReference>
<dbReference type="EMBL" id="BGZK01004926">
    <property type="protein sequence ID" value="GBP11645.1"/>
    <property type="molecule type" value="Genomic_DNA"/>
</dbReference>
<feature type="domain" description="Amine oxidase" evidence="1">
    <location>
        <begin position="42"/>
        <end position="402"/>
    </location>
</feature>
<dbReference type="Gene3D" id="3.90.660.10">
    <property type="match status" value="1"/>
</dbReference>
<dbReference type="Gene3D" id="3.50.50.60">
    <property type="entry name" value="FAD/NAD(P)-binding domain"/>
    <property type="match status" value="1"/>
</dbReference>
<proteinExistence type="predicted"/>
<dbReference type="PANTHER" id="PTHR10742:SF398">
    <property type="entry name" value="AMINE OXIDASE DOMAIN-CONTAINING PROTEIN-RELATED"/>
    <property type="match status" value="1"/>
</dbReference>
<organism evidence="2 3">
    <name type="scientific">Eumeta variegata</name>
    <name type="common">Bagworm moth</name>
    <name type="synonym">Eumeta japonica</name>
    <dbReference type="NCBI Taxonomy" id="151549"/>
    <lineage>
        <taxon>Eukaryota</taxon>
        <taxon>Metazoa</taxon>
        <taxon>Ecdysozoa</taxon>
        <taxon>Arthropoda</taxon>
        <taxon>Hexapoda</taxon>
        <taxon>Insecta</taxon>
        <taxon>Pterygota</taxon>
        <taxon>Neoptera</taxon>
        <taxon>Endopterygota</taxon>
        <taxon>Lepidoptera</taxon>
        <taxon>Glossata</taxon>
        <taxon>Ditrysia</taxon>
        <taxon>Tineoidea</taxon>
        <taxon>Psychidae</taxon>
        <taxon>Oiketicinae</taxon>
        <taxon>Eumeta</taxon>
    </lineage>
</organism>
<accession>A0A4C1TC09</accession>
<dbReference type="Pfam" id="PF01593">
    <property type="entry name" value="Amino_oxidase"/>
    <property type="match status" value="1"/>
</dbReference>
<dbReference type="InterPro" id="IPR050281">
    <property type="entry name" value="Flavin_monoamine_oxidase"/>
</dbReference>
<evidence type="ECO:0000313" key="3">
    <source>
        <dbReference type="Proteomes" id="UP000299102"/>
    </source>
</evidence>
<evidence type="ECO:0000313" key="2">
    <source>
        <dbReference type="EMBL" id="GBP11645.1"/>
    </source>
</evidence>
<name>A0A4C1TC09_EUMVA</name>
<comment type="caution">
    <text evidence="2">The sequence shown here is derived from an EMBL/GenBank/DDBJ whole genome shotgun (WGS) entry which is preliminary data.</text>
</comment>
<dbReference type="PANTHER" id="PTHR10742">
    <property type="entry name" value="FLAVIN MONOAMINE OXIDASE"/>
    <property type="match status" value="1"/>
</dbReference>
<dbReference type="OrthoDB" id="5046242at2759"/>
<dbReference type="InterPro" id="IPR036188">
    <property type="entry name" value="FAD/NAD-bd_sf"/>
</dbReference>
<keyword evidence="3" id="KW-1185">Reference proteome</keyword>
<feature type="non-terminal residue" evidence="2">
    <location>
        <position position="412"/>
    </location>
</feature>
<evidence type="ECO:0000259" key="1">
    <source>
        <dbReference type="Pfam" id="PF01593"/>
    </source>
</evidence>
<protein>
    <recommendedName>
        <fullName evidence="1">Amine oxidase domain-containing protein</fullName>
    </recommendedName>
</protein>